<dbReference type="SUPFAM" id="SSF55729">
    <property type="entry name" value="Acyl-CoA N-acyltransferases (Nat)"/>
    <property type="match status" value="1"/>
</dbReference>
<gene>
    <name evidence="2" type="ORF">SAMN05192543_11713</name>
</gene>
<dbReference type="InterPro" id="IPR016181">
    <property type="entry name" value="Acyl_CoA_acyltransferase"/>
</dbReference>
<sequence length="81" mass="8961">MPLFIPEPYLAALFVVPEHQGKGVGGALLELALKWLKEKGGRLITLETDPGSVAEGFYKNRGWEKTGMGEFGIQNVYVRQL</sequence>
<dbReference type="EMBL" id="FOQU01000017">
    <property type="protein sequence ID" value="SFK03825.1"/>
    <property type="molecule type" value="Genomic_DNA"/>
</dbReference>
<dbReference type="STRING" id="420953.SAMN05192543_11713"/>
<organism evidence="2 3">
    <name type="scientific">Paraburkholderia megapolitana</name>
    <dbReference type="NCBI Taxonomy" id="420953"/>
    <lineage>
        <taxon>Bacteria</taxon>
        <taxon>Pseudomonadati</taxon>
        <taxon>Pseudomonadota</taxon>
        <taxon>Betaproteobacteria</taxon>
        <taxon>Burkholderiales</taxon>
        <taxon>Burkholderiaceae</taxon>
        <taxon>Paraburkholderia</taxon>
    </lineage>
</organism>
<reference evidence="2 3" key="1">
    <citation type="submission" date="2016-10" db="EMBL/GenBank/DDBJ databases">
        <authorList>
            <person name="de Groot N.N."/>
        </authorList>
    </citation>
    <scope>NUCLEOTIDE SEQUENCE [LARGE SCALE GENOMIC DNA]</scope>
    <source>
        <strain evidence="2 3">LMG 23650</strain>
    </source>
</reference>
<evidence type="ECO:0000313" key="2">
    <source>
        <dbReference type="EMBL" id="SFK03825.1"/>
    </source>
</evidence>
<dbReference type="CDD" id="cd04301">
    <property type="entry name" value="NAT_SF"/>
    <property type="match status" value="1"/>
</dbReference>
<dbReference type="Proteomes" id="UP000199548">
    <property type="component" value="Unassembled WGS sequence"/>
</dbReference>
<evidence type="ECO:0000259" key="1">
    <source>
        <dbReference type="PROSITE" id="PS51186"/>
    </source>
</evidence>
<proteinExistence type="predicted"/>
<protein>
    <submittedName>
        <fullName evidence="2">Acetyltransferase (GNAT) family protein</fullName>
    </submittedName>
</protein>
<dbReference type="AlphaFoldDB" id="A0A1I3W8L4"/>
<dbReference type="GO" id="GO:0016747">
    <property type="term" value="F:acyltransferase activity, transferring groups other than amino-acyl groups"/>
    <property type="evidence" value="ECO:0007669"/>
    <property type="project" value="InterPro"/>
</dbReference>
<keyword evidence="3" id="KW-1185">Reference proteome</keyword>
<dbReference type="PROSITE" id="PS51186">
    <property type="entry name" value="GNAT"/>
    <property type="match status" value="1"/>
</dbReference>
<dbReference type="Gene3D" id="3.40.630.30">
    <property type="match status" value="1"/>
</dbReference>
<name>A0A1I3W8L4_9BURK</name>
<dbReference type="Pfam" id="PF00583">
    <property type="entry name" value="Acetyltransf_1"/>
    <property type="match status" value="1"/>
</dbReference>
<keyword evidence="2" id="KW-0808">Transferase</keyword>
<evidence type="ECO:0000313" key="3">
    <source>
        <dbReference type="Proteomes" id="UP000199548"/>
    </source>
</evidence>
<dbReference type="InterPro" id="IPR000182">
    <property type="entry name" value="GNAT_dom"/>
</dbReference>
<feature type="domain" description="N-acetyltransferase" evidence="1">
    <location>
        <begin position="1"/>
        <end position="81"/>
    </location>
</feature>
<accession>A0A1I3W8L4</accession>